<accession>Q7R914</accession>
<evidence type="ECO:0000313" key="3">
    <source>
        <dbReference type="Proteomes" id="UP000008553"/>
    </source>
</evidence>
<organism evidence="2 3">
    <name type="scientific">Plasmodium yoelii yoelii</name>
    <dbReference type="NCBI Taxonomy" id="73239"/>
    <lineage>
        <taxon>Eukaryota</taxon>
        <taxon>Sar</taxon>
        <taxon>Alveolata</taxon>
        <taxon>Apicomplexa</taxon>
        <taxon>Aconoidasida</taxon>
        <taxon>Haemosporida</taxon>
        <taxon>Plasmodiidae</taxon>
        <taxon>Plasmodium</taxon>
        <taxon>Plasmodium (Vinckeia)</taxon>
    </lineage>
</organism>
<feature type="signal peptide" evidence="1">
    <location>
        <begin position="1"/>
        <end position="21"/>
    </location>
</feature>
<evidence type="ECO:0000313" key="2">
    <source>
        <dbReference type="EMBL" id="EAA19406.1"/>
    </source>
</evidence>
<proteinExistence type="predicted"/>
<keyword evidence="1" id="KW-0732">Signal</keyword>
<feature type="chain" id="PRO_5004291817" description="Fam-a protein" evidence="1">
    <location>
        <begin position="22"/>
        <end position="288"/>
    </location>
</feature>
<protein>
    <recommendedName>
        <fullName evidence="4">Fam-a protein</fullName>
    </recommendedName>
</protein>
<dbReference type="EMBL" id="AABL01002510">
    <property type="protein sequence ID" value="EAA19406.1"/>
    <property type="molecule type" value="Genomic_DNA"/>
</dbReference>
<dbReference type="InParanoid" id="Q7R914"/>
<sequence length="288" mass="33822">MNKFCVQIVLFLLSISVCVNTKSIVAKPDPKKATESKSTKFYPTNDTSEEIYEKNKHLLCTNPEETMQAEKLMNEAVTHLEYHATSKDYKLCKKYNFHHAFFYKKKHQNHTDVEKIQYTIDDPDKYNEVINDLWNSDSVKLLIVGPAKITRVYNPNLVMIQQRYKKKFGRRQKYFYALAKKIEISKDKTIIVMTSVNVIDQNPSNKKYKNTIIENANLFKTTIDSEDDIRKGELKKTFLNIAGYIIEKRKKYVDITYVESIDCHVTKSLYMVFPLINKHIFHIYFSAP</sequence>
<dbReference type="Proteomes" id="UP000008553">
    <property type="component" value="Unassembled WGS sequence"/>
</dbReference>
<name>Q7R914_PLAYO</name>
<dbReference type="InterPro" id="IPR006486">
    <property type="entry name" value="PYST_A"/>
</dbReference>
<evidence type="ECO:0000256" key="1">
    <source>
        <dbReference type="SAM" id="SignalP"/>
    </source>
</evidence>
<keyword evidence="3" id="KW-1185">Reference proteome</keyword>
<comment type="caution">
    <text evidence="2">The sequence shown here is derived from an EMBL/GenBank/DDBJ whole genome shotgun (WGS) entry which is preliminary data.</text>
</comment>
<dbReference type="SUPFAM" id="SSF55961">
    <property type="entry name" value="Bet v1-like"/>
    <property type="match status" value="1"/>
</dbReference>
<dbReference type="AlphaFoldDB" id="Q7R914"/>
<reference evidence="2 3" key="1">
    <citation type="journal article" date="2002" name="Nature">
        <title>Genome sequence and comparative analysis of the model rodent malaria parasite Plasmodium yoelii yoelii.</title>
        <authorList>
            <person name="Carlton J.M."/>
            <person name="Angiuoli S.V."/>
            <person name="Suh B.B."/>
            <person name="Kooij T.W."/>
            <person name="Pertea M."/>
            <person name="Silva J.C."/>
            <person name="Ermolaeva M.D."/>
            <person name="Allen J.E."/>
            <person name="Selengut J.D."/>
            <person name="Koo H.L."/>
            <person name="Peterson J.D."/>
            <person name="Pop M."/>
            <person name="Kosack D.S."/>
            <person name="Shumway M.F."/>
            <person name="Bidwell S.L."/>
            <person name="Shallom S.J."/>
            <person name="van Aken S.E."/>
            <person name="Riedmuller S.B."/>
            <person name="Feldblyum T.V."/>
            <person name="Cho J.K."/>
            <person name="Quackenbush J."/>
            <person name="Sedegah M."/>
            <person name="Shoaibi A."/>
            <person name="Cummings L.M."/>
            <person name="Florens L."/>
            <person name="Yates J.R."/>
            <person name="Raine J.D."/>
            <person name="Sinden R.E."/>
            <person name="Harris M.A."/>
            <person name="Cunningham D.A."/>
            <person name="Preiser P.R."/>
            <person name="Bergman L.W."/>
            <person name="Vaidya A.B."/>
            <person name="van Lin L.H."/>
            <person name="Janse C.J."/>
            <person name="Waters A.P."/>
            <person name="Smith H.O."/>
            <person name="White O.R."/>
            <person name="Salzberg S.L."/>
            <person name="Venter J.C."/>
            <person name="Fraser C.M."/>
            <person name="Hoffman S.L."/>
            <person name="Gardner M.J."/>
            <person name="Carucci D.J."/>
        </authorList>
    </citation>
    <scope>NUCLEOTIDE SEQUENCE [LARGE SCALE GENOMIC DNA]</scope>
    <source>
        <strain evidence="2 3">17XNL</strain>
    </source>
</reference>
<dbReference type="PaxDb" id="73239-Q7R914"/>
<dbReference type="KEGG" id="pyo:PY17X_1148000"/>
<gene>
    <name evidence="2" type="ORF">PY07056</name>
</gene>
<evidence type="ECO:0008006" key="4">
    <source>
        <dbReference type="Google" id="ProtNLM"/>
    </source>
</evidence>
<dbReference type="NCBIfam" id="TIGR01599">
    <property type="entry name" value="PYST-A"/>
    <property type="match status" value="1"/>
</dbReference>